<dbReference type="InterPro" id="IPR009011">
    <property type="entry name" value="Man6P_isomerase_rcpt-bd_dom_sf"/>
</dbReference>
<feature type="signal peptide" evidence="2">
    <location>
        <begin position="1"/>
        <end position="18"/>
    </location>
</feature>
<dbReference type="EMBL" id="JAKMXF010000312">
    <property type="protein sequence ID" value="KAI6650269.1"/>
    <property type="molecule type" value="Genomic_DNA"/>
</dbReference>
<evidence type="ECO:0008006" key="5">
    <source>
        <dbReference type="Google" id="ProtNLM"/>
    </source>
</evidence>
<name>A0AAV7JP40_9METZ</name>
<feature type="chain" id="PRO_5043540933" description="Cation-dependent mannose-6-phosphate receptor" evidence="2">
    <location>
        <begin position="19"/>
        <end position="260"/>
    </location>
</feature>
<dbReference type="AlphaFoldDB" id="A0AAV7JP40"/>
<keyword evidence="1" id="KW-0812">Transmembrane</keyword>
<evidence type="ECO:0000256" key="2">
    <source>
        <dbReference type="SAM" id="SignalP"/>
    </source>
</evidence>
<keyword evidence="2" id="KW-0732">Signal</keyword>
<protein>
    <recommendedName>
        <fullName evidence="5">Cation-dependent mannose-6-phosphate receptor</fullName>
    </recommendedName>
</protein>
<gene>
    <name evidence="3" type="ORF">LOD99_5948</name>
</gene>
<feature type="transmembrane region" description="Helical" evidence="1">
    <location>
        <begin position="172"/>
        <end position="196"/>
    </location>
</feature>
<organism evidence="3 4">
    <name type="scientific">Oopsacas minuta</name>
    <dbReference type="NCBI Taxonomy" id="111878"/>
    <lineage>
        <taxon>Eukaryota</taxon>
        <taxon>Metazoa</taxon>
        <taxon>Porifera</taxon>
        <taxon>Hexactinellida</taxon>
        <taxon>Hexasterophora</taxon>
        <taxon>Lyssacinosida</taxon>
        <taxon>Leucopsacidae</taxon>
        <taxon>Oopsacas</taxon>
    </lineage>
</organism>
<proteinExistence type="predicted"/>
<reference evidence="3 4" key="1">
    <citation type="journal article" date="2023" name="BMC Biol.">
        <title>The compact genome of the sponge Oopsacas minuta (Hexactinellida) is lacking key metazoan core genes.</title>
        <authorList>
            <person name="Santini S."/>
            <person name="Schenkelaars Q."/>
            <person name="Jourda C."/>
            <person name="Duchesne M."/>
            <person name="Belahbib H."/>
            <person name="Rocher C."/>
            <person name="Selva M."/>
            <person name="Riesgo A."/>
            <person name="Vervoort M."/>
            <person name="Leys S.P."/>
            <person name="Kodjabachian L."/>
            <person name="Le Bivic A."/>
            <person name="Borchiellini C."/>
            <person name="Claverie J.M."/>
            <person name="Renard E."/>
        </authorList>
    </citation>
    <scope>NUCLEOTIDE SEQUENCE [LARGE SCALE GENOMIC DNA]</scope>
    <source>
        <strain evidence="3">SPO-2</strain>
    </source>
</reference>
<comment type="caution">
    <text evidence="3">The sequence shown here is derived from an EMBL/GenBank/DDBJ whole genome shotgun (WGS) entry which is preliminary data.</text>
</comment>
<evidence type="ECO:0000256" key="1">
    <source>
        <dbReference type="SAM" id="Phobius"/>
    </source>
</evidence>
<keyword evidence="1" id="KW-0472">Membrane</keyword>
<evidence type="ECO:0000313" key="3">
    <source>
        <dbReference type="EMBL" id="KAI6650269.1"/>
    </source>
</evidence>
<keyword evidence="4" id="KW-1185">Reference proteome</keyword>
<keyword evidence="1" id="KW-1133">Transmembrane helix</keyword>
<sequence length="260" mass="29199">MFVFEFFLLYALFVCVYGGKEECKRLSSCKCQHSKGTVDLSNLEGLQFTAENGTKNFSYFPCKQSFDLPGCMKSDDNAICVTSGSGSYSMGTQKSVKFIVPNTEDYGTIMAQFQFTPQGEKPTKHSELYIKCQHGETATQFKFDGLQNNNVVLQLTTKQGCYIITAGIWGNWYILVGVIVLIIATFLILYSIATVCKYKQSVRGLKLINHTDHLRSVARLILDGFRTSLSCFPYMRQNIGVDGTSGYQTIYDAESNRNYD</sequence>
<evidence type="ECO:0000313" key="4">
    <source>
        <dbReference type="Proteomes" id="UP001165289"/>
    </source>
</evidence>
<dbReference type="Gene3D" id="2.70.130.10">
    <property type="entry name" value="Mannose-6-phosphate receptor binding domain"/>
    <property type="match status" value="1"/>
</dbReference>
<accession>A0AAV7JP40</accession>
<dbReference type="Proteomes" id="UP001165289">
    <property type="component" value="Unassembled WGS sequence"/>
</dbReference>